<feature type="transmembrane region" description="Helical" evidence="1">
    <location>
        <begin position="94"/>
        <end position="115"/>
    </location>
</feature>
<proteinExistence type="predicted"/>
<dbReference type="RefSeq" id="XP_007768920.1">
    <property type="nucleotide sequence ID" value="XM_007770730.1"/>
</dbReference>
<keyword evidence="1" id="KW-0812">Transmembrane</keyword>
<dbReference type="AlphaFoldDB" id="A0A5M3MRC0"/>
<feature type="domain" description="DUF6533" evidence="2">
    <location>
        <begin position="20"/>
        <end position="66"/>
    </location>
</feature>
<evidence type="ECO:0000313" key="4">
    <source>
        <dbReference type="Proteomes" id="UP000053558"/>
    </source>
</evidence>
<name>A0A5M3MRC0_CONPW</name>
<sequence>MPDLPSAQLAALAHLQIVNYCRVAPAAIWALEFLLTFDDELRVIWKAKKWSYTHVMFFIVRYLPVLGFAFSIIHSFPRQNFSMCLWAYKLNGCALVILMLTTEGILCLRTLALWYNRRMVKIALVTLYLLVCIVTTVCIAVVRLSTDPDGICSASIMHSPMPHSTLGSTEGNLLTGGFSTAAGFEFVIVCLTLARSSEIGGIRTSSRLLMSLREGNLLYAVTLFAMSTANMVFSHLPMNEGWMGLLDGFQGVLHGVMASRIVLSLRNADSLTGVDRLPESVANISVGPIQFASPPEEATGVVSTPSQNYSHA</sequence>
<reference evidence="4" key="1">
    <citation type="journal article" date="2012" name="Science">
        <title>The Paleozoic origin of enzymatic lignin decomposition reconstructed from 31 fungal genomes.</title>
        <authorList>
            <person name="Floudas D."/>
            <person name="Binder M."/>
            <person name="Riley R."/>
            <person name="Barry K."/>
            <person name="Blanchette R.A."/>
            <person name="Henrissat B."/>
            <person name="Martinez A.T."/>
            <person name="Otillar R."/>
            <person name="Spatafora J.W."/>
            <person name="Yadav J.S."/>
            <person name="Aerts A."/>
            <person name="Benoit I."/>
            <person name="Boyd A."/>
            <person name="Carlson A."/>
            <person name="Copeland A."/>
            <person name="Coutinho P.M."/>
            <person name="de Vries R.P."/>
            <person name="Ferreira P."/>
            <person name="Findley K."/>
            <person name="Foster B."/>
            <person name="Gaskell J."/>
            <person name="Glotzer D."/>
            <person name="Gorecki P."/>
            <person name="Heitman J."/>
            <person name="Hesse C."/>
            <person name="Hori C."/>
            <person name="Igarashi K."/>
            <person name="Jurgens J.A."/>
            <person name="Kallen N."/>
            <person name="Kersten P."/>
            <person name="Kohler A."/>
            <person name="Kuees U."/>
            <person name="Kumar T.K.A."/>
            <person name="Kuo A."/>
            <person name="LaButti K."/>
            <person name="Larrondo L.F."/>
            <person name="Lindquist E."/>
            <person name="Ling A."/>
            <person name="Lombard V."/>
            <person name="Lucas S."/>
            <person name="Lundell T."/>
            <person name="Martin R."/>
            <person name="McLaughlin D.J."/>
            <person name="Morgenstern I."/>
            <person name="Morin E."/>
            <person name="Murat C."/>
            <person name="Nagy L.G."/>
            <person name="Nolan M."/>
            <person name="Ohm R.A."/>
            <person name="Patyshakuliyeva A."/>
            <person name="Rokas A."/>
            <person name="Ruiz-Duenas F.J."/>
            <person name="Sabat G."/>
            <person name="Salamov A."/>
            <person name="Samejima M."/>
            <person name="Schmutz J."/>
            <person name="Slot J.C."/>
            <person name="St John F."/>
            <person name="Stenlid J."/>
            <person name="Sun H."/>
            <person name="Sun S."/>
            <person name="Syed K."/>
            <person name="Tsang A."/>
            <person name="Wiebenga A."/>
            <person name="Young D."/>
            <person name="Pisabarro A."/>
            <person name="Eastwood D.C."/>
            <person name="Martin F."/>
            <person name="Cullen D."/>
            <person name="Grigoriev I.V."/>
            <person name="Hibbett D.S."/>
        </authorList>
    </citation>
    <scope>NUCLEOTIDE SEQUENCE [LARGE SCALE GENOMIC DNA]</scope>
    <source>
        <strain evidence="4">RWD-64-598 SS2</strain>
    </source>
</reference>
<dbReference type="EMBL" id="JH711578">
    <property type="protein sequence ID" value="EIW81616.1"/>
    <property type="molecule type" value="Genomic_DNA"/>
</dbReference>
<dbReference type="KEGG" id="cput:CONPUDRAFT_165712"/>
<keyword evidence="1" id="KW-1133">Transmembrane helix</keyword>
<evidence type="ECO:0000259" key="2">
    <source>
        <dbReference type="Pfam" id="PF20151"/>
    </source>
</evidence>
<gene>
    <name evidence="3" type="ORF">CONPUDRAFT_165712</name>
</gene>
<organism evidence="3 4">
    <name type="scientific">Coniophora puteana (strain RWD-64-598)</name>
    <name type="common">Brown rot fungus</name>
    <dbReference type="NCBI Taxonomy" id="741705"/>
    <lineage>
        <taxon>Eukaryota</taxon>
        <taxon>Fungi</taxon>
        <taxon>Dikarya</taxon>
        <taxon>Basidiomycota</taxon>
        <taxon>Agaricomycotina</taxon>
        <taxon>Agaricomycetes</taxon>
        <taxon>Agaricomycetidae</taxon>
        <taxon>Boletales</taxon>
        <taxon>Coniophorineae</taxon>
        <taxon>Coniophoraceae</taxon>
        <taxon>Coniophora</taxon>
    </lineage>
</organism>
<comment type="caution">
    <text evidence="3">The sequence shown here is derived from an EMBL/GenBank/DDBJ whole genome shotgun (WGS) entry which is preliminary data.</text>
</comment>
<feature type="transmembrane region" description="Helical" evidence="1">
    <location>
        <begin position="173"/>
        <end position="194"/>
    </location>
</feature>
<evidence type="ECO:0000313" key="3">
    <source>
        <dbReference type="EMBL" id="EIW81616.1"/>
    </source>
</evidence>
<feature type="transmembrane region" description="Helical" evidence="1">
    <location>
        <begin position="215"/>
        <end position="236"/>
    </location>
</feature>
<dbReference type="GeneID" id="19205372"/>
<dbReference type="Proteomes" id="UP000053558">
    <property type="component" value="Unassembled WGS sequence"/>
</dbReference>
<keyword evidence="4" id="KW-1185">Reference proteome</keyword>
<evidence type="ECO:0000256" key="1">
    <source>
        <dbReference type="SAM" id="Phobius"/>
    </source>
</evidence>
<dbReference type="InterPro" id="IPR045340">
    <property type="entry name" value="DUF6533"/>
</dbReference>
<keyword evidence="1" id="KW-0472">Membrane</keyword>
<feature type="transmembrane region" description="Helical" evidence="1">
    <location>
        <begin position="122"/>
        <end position="142"/>
    </location>
</feature>
<dbReference type="Pfam" id="PF20151">
    <property type="entry name" value="DUF6533"/>
    <property type="match status" value="1"/>
</dbReference>
<dbReference type="OrthoDB" id="3350812at2759"/>
<feature type="transmembrane region" description="Helical" evidence="1">
    <location>
        <begin position="55"/>
        <end position="74"/>
    </location>
</feature>
<protein>
    <recommendedName>
        <fullName evidence="2">DUF6533 domain-containing protein</fullName>
    </recommendedName>
</protein>
<accession>A0A5M3MRC0</accession>